<reference evidence="2 3" key="1">
    <citation type="submission" date="2017-03" db="EMBL/GenBank/DDBJ databases">
        <title>Genome analysis of strain PAMC 26577.</title>
        <authorList>
            <person name="Oh H.-M."/>
            <person name="Yang J.-A."/>
        </authorList>
    </citation>
    <scope>NUCLEOTIDE SEQUENCE [LARGE SCALE GENOMIC DNA]</scope>
    <source>
        <strain evidence="2 3">PAMC 26577</strain>
    </source>
</reference>
<dbReference type="InterPro" id="IPR022742">
    <property type="entry name" value="Hydrolase_4"/>
</dbReference>
<feature type="domain" description="Serine aminopeptidase S33" evidence="1">
    <location>
        <begin position="12"/>
        <end position="186"/>
    </location>
</feature>
<protein>
    <submittedName>
        <fullName evidence="2">Hydrolase of the alpha/beta superfamily</fullName>
    </submittedName>
</protein>
<organism evidence="2 3">
    <name type="scientific">Caballeronia sordidicola</name>
    <name type="common">Burkholderia sordidicola</name>
    <dbReference type="NCBI Taxonomy" id="196367"/>
    <lineage>
        <taxon>Bacteria</taxon>
        <taxon>Pseudomonadati</taxon>
        <taxon>Pseudomonadota</taxon>
        <taxon>Betaproteobacteria</taxon>
        <taxon>Burkholderiales</taxon>
        <taxon>Burkholderiaceae</taxon>
        <taxon>Caballeronia</taxon>
    </lineage>
</organism>
<evidence type="ECO:0000259" key="1">
    <source>
        <dbReference type="Pfam" id="PF12146"/>
    </source>
</evidence>
<dbReference type="GO" id="GO:0016787">
    <property type="term" value="F:hydrolase activity"/>
    <property type="evidence" value="ECO:0007669"/>
    <property type="project" value="UniProtKB-KW"/>
</dbReference>
<gene>
    <name evidence="2" type="ORF">PAMC26577_06105</name>
</gene>
<name>A0A242N4W7_CABSO</name>
<evidence type="ECO:0000313" key="2">
    <source>
        <dbReference type="EMBL" id="OTP78206.1"/>
    </source>
</evidence>
<comment type="caution">
    <text evidence="2">The sequence shown here is derived from an EMBL/GenBank/DDBJ whole genome shotgun (WGS) entry which is preliminary data.</text>
</comment>
<dbReference type="InterPro" id="IPR029058">
    <property type="entry name" value="AB_hydrolase_fold"/>
</dbReference>
<dbReference type="SUPFAM" id="SSF53474">
    <property type="entry name" value="alpha/beta-Hydrolases"/>
    <property type="match status" value="1"/>
</dbReference>
<dbReference type="Gene3D" id="3.40.50.1820">
    <property type="entry name" value="alpha/beta hydrolase"/>
    <property type="match status" value="1"/>
</dbReference>
<evidence type="ECO:0000313" key="3">
    <source>
        <dbReference type="Proteomes" id="UP000195221"/>
    </source>
</evidence>
<dbReference type="AlphaFoldDB" id="A0A242N4W7"/>
<dbReference type="PIRSF" id="PIRSF037442">
    <property type="entry name" value="UCP037442_abhydr"/>
    <property type="match status" value="1"/>
</dbReference>
<dbReference type="EMBL" id="NBTZ01000026">
    <property type="protein sequence ID" value="OTP78206.1"/>
    <property type="molecule type" value="Genomic_DNA"/>
</dbReference>
<accession>A0A242N4W7</accession>
<keyword evidence="2" id="KW-0378">Hydrolase</keyword>
<dbReference type="Proteomes" id="UP000195221">
    <property type="component" value="Unassembled WGS sequence"/>
</dbReference>
<dbReference type="Pfam" id="PF12146">
    <property type="entry name" value="Hydrolase_4"/>
    <property type="match status" value="1"/>
</dbReference>
<proteinExistence type="predicted"/>
<dbReference type="InterPro" id="IPR017208">
    <property type="entry name" value="UCP037442_abhydr"/>
</dbReference>
<sequence>MVIINPATSVRCSYYSRFAAFLCKHGFNVVTYDYRGIGGSRPASLRCLQAGWLDWGRLDFEAVLQMAFSTFPHQPVQVVAHSIGGVLVGLAPSNHLIDRVFTMGAQFAHWRDYASHKRLGMLIKWHAVMPAFTAILGYFPGGMLGWMEDTPRGVVRDWTAREPRFEDAFRNGPHALTEEERAKLVEGFATFHGSMLALSVTDDEFGTASAIERLLAYFRNSPITHLRIAPETMGYPEIGHFAFFHSRFEASLWQIPLEWLKARSVRTDLAGFIVKTGAR</sequence>